<name>V9VWX0_9RHOB</name>
<dbReference type="AlphaFoldDB" id="V9VWX0"/>
<reference evidence="1 2" key="1">
    <citation type="submission" date="2013-09" db="EMBL/GenBank/DDBJ databases">
        <authorList>
            <consortium name="DOE Joint Genome Institute"/>
            <person name="Klenk H.-P."/>
            <person name="Huntemann M."/>
            <person name="Han J."/>
            <person name="Chen A."/>
            <person name="Kyrpides N."/>
            <person name="Mavromatis K."/>
            <person name="Markowitz V."/>
            <person name="Palaniappan K."/>
            <person name="Ivanova N."/>
            <person name="Schaumberg A."/>
            <person name="Pati A."/>
            <person name="Liolios K."/>
            <person name="Nordberg H.P."/>
            <person name="Cantor M.N."/>
            <person name="Hua S.X."/>
            <person name="Woyke T."/>
        </authorList>
    </citation>
    <scope>NUCLEOTIDE SEQUENCE [LARGE SCALE GENOMIC DNA]</scope>
    <source>
        <strain evidence="1 2">DSM 14336</strain>
    </source>
</reference>
<dbReference type="KEGG" id="lmd:METH_12405"/>
<dbReference type="RefSeq" id="WP_024090714.1">
    <property type="nucleotide sequence ID" value="NC_023135.1"/>
</dbReference>
<gene>
    <name evidence="1" type="ORF">METH_12405</name>
</gene>
<protein>
    <submittedName>
        <fullName evidence="1">Uncharacterized protein</fullName>
    </submittedName>
</protein>
<dbReference type="OrthoDB" id="7734559at2"/>
<evidence type="ECO:0000313" key="2">
    <source>
        <dbReference type="Proteomes" id="UP000018780"/>
    </source>
</evidence>
<accession>V9VWX0</accession>
<keyword evidence="2" id="KW-1185">Reference proteome</keyword>
<organism evidence="1 2">
    <name type="scientific">Leisingera methylohalidivorans DSM 14336</name>
    <dbReference type="NCBI Taxonomy" id="999552"/>
    <lineage>
        <taxon>Bacteria</taxon>
        <taxon>Pseudomonadati</taxon>
        <taxon>Pseudomonadota</taxon>
        <taxon>Alphaproteobacteria</taxon>
        <taxon>Rhodobacterales</taxon>
        <taxon>Roseobacteraceae</taxon>
        <taxon>Leisingera</taxon>
    </lineage>
</organism>
<sequence>MLTTSRQARDLLSRISDLVSDRAKPAAIPVPVPAPHPAPAAELPERRLADSLSIPVCSAKGDPECIQAQDRGQFLARQERWDELSRQIRDADQARAAARGGLPLADFVAYGARADVVNATEHALAEDQDVCSRSLIRGLMAFEALRAENRQDPYLTALVALAHIDIGWAWRGTGGQTVASQPNQRRCAAHFDRAAALLEPIAEGCRHSPFLKAAHCALFAGRNTGTLRVADEFGALIDLAPGNHRHMRTLGTHMLPRRSGSYAALELEARRSASRTEETWGAGGYTWVYFDAISIDDQACARVDTRLFLDGLKDIVNANPSQEMINLLAAYCTVSLRKGLGQNLQADVPRLEIAEAATWLIRDHLSELHPLVWAHAADGFDNSARTRSASRFADRGHDGALAAIAGQFRGEIEGGQKVAFTNHGLQFSPA</sequence>
<dbReference type="HOGENOM" id="CLU_045116_0_0_5"/>
<dbReference type="STRING" id="999552.METH_12405"/>
<dbReference type="EMBL" id="CP006773">
    <property type="protein sequence ID" value="AHD01372.1"/>
    <property type="molecule type" value="Genomic_DNA"/>
</dbReference>
<evidence type="ECO:0000313" key="1">
    <source>
        <dbReference type="EMBL" id="AHD01372.1"/>
    </source>
</evidence>
<proteinExistence type="predicted"/>
<dbReference type="PATRIC" id="fig|999552.6.peg.2475"/>
<dbReference type="Proteomes" id="UP000018780">
    <property type="component" value="Chromosome"/>
</dbReference>